<reference evidence="2" key="2">
    <citation type="journal article" date="2023" name="Proc. Natl. Acad. Sci. U.S.A.">
        <title>A global phylogenomic analysis of the shiitake genus Lentinula.</title>
        <authorList>
            <person name="Sierra-Patev S."/>
            <person name="Min B."/>
            <person name="Naranjo-Ortiz M."/>
            <person name="Looney B."/>
            <person name="Konkel Z."/>
            <person name="Slot J.C."/>
            <person name="Sakamoto Y."/>
            <person name="Steenwyk J.L."/>
            <person name="Rokas A."/>
            <person name="Carro J."/>
            <person name="Camarero S."/>
            <person name="Ferreira P."/>
            <person name="Molpeceres G."/>
            <person name="Ruiz-Duenas F.J."/>
            <person name="Serrano A."/>
            <person name="Henrissat B."/>
            <person name="Drula E."/>
            <person name="Hughes K.W."/>
            <person name="Mata J.L."/>
            <person name="Ishikawa N.K."/>
            <person name="Vargas-Isla R."/>
            <person name="Ushijima S."/>
            <person name="Smith C.A."/>
            <person name="Donoghue J."/>
            <person name="Ahrendt S."/>
            <person name="Andreopoulos W."/>
            <person name="He G."/>
            <person name="LaButti K."/>
            <person name="Lipzen A."/>
            <person name="Ng V."/>
            <person name="Riley R."/>
            <person name="Sandor L."/>
            <person name="Barry K."/>
            <person name="Martinez A.T."/>
            <person name="Xiao Y."/>
            <person name="Gibbons J.G."/>
            <person name="Terashima K."/>
            <person name="Grigoriev I.V."/>
            <person name="Hibbett D."/>
        </authorList>
    </citation>
    <scope>NUCLEOTIDE SEQUENCE</scope>
    <source>
        <strain evidence="2">Sp2 HRB7682 ss15</strain>
    </source>
</reference>
<reference evidence="2" key="1">
    <citation type="submission" date="2022-08" db="EMBL/GenBank/DDBJ databases">
        <authorList>
            <consortium name="DOE Joint Genome Institute"/>
            <person name="Min B."/>
            <person name="Riley R."/>
            <person name="Sierra-Patev S."/>
            <person name="Naranjo-Ortiz M."/>
            <person name="Looney B."/>
            <person name="Konkel Z."/>
            <person name="Slot J.C."/>
            <person name="Sakamoto Y."/>
            <person name="Steenwyk J.L."/>
            <person name="Rokas A."/>
            <person name="Carro J."/>
            <person name="Camarero S."/>
            <person name="Ferreira P."/>
            <person name="Molpeceres G."/>
            <person name="Ruiz-Duenas F.J."/>
            <person name="Serrano A."/>
            <person name="Henrissat B."/>
            <person name="Drula E."/>
            <person name="Hughes K.W."/>
            <person name="Mata J.L."/>
            <person name="Ishikawa N.K."/>
            <person name="Vargas-Isla R."/>
            <person name="Ushijima S."/>
            <person name="Smith C.A."/>
            <person name="Ahrendt S."/>
            <person name="Andreopoulos W."/>
            <person name="He G."/>
            <person name="Labutti K."/>
            <person name="Lipzen A."/>
            <person name="Ng V."/>
            <person name="Sandor L."/>
            <person name="Barry K."/>
            <person name="Martinez A.T."/>
            <person name="Xiao Y."/>
            <person name="Gibbons J.G."/>
            <person name="Terashima K."/>
            <person name="Hibbett D.S."/>
            <person name="Grigoriev I.V."/>
        </authorList>
    </citation>
    <scope>NUCLEOTIDE SEQUENCE</scope>
    <source>
        <strain evidence="2">Sp2 HRB7682 ss15</strain>
    </source>
</reference>
<dbReference type="AlphaFoldDB" id="A0A9W9DVR7"/>
<evidence type="ECO:0000256" key="1">
    <source>
        <dbReference type="SAM" id="Phobius"/>
    </source>
</evidence>
<evidence type="ECO:0000313" key="3">
    <source>
        <dbReference type="Proteomes" id="UP001150238"/>
    </source>
</evidence>
<keyword evidence="1" id="KW-0472">Membrane</keyword>
<accession>A0A9W9DVR7</accession>
<gene>
    <name evidence="2" type="ORF">C8J55DRAFT_487612</name>
</gene>
<proteinExistence type="predicted"/>
<evidence type="ECO:0000313" key="2">
    <source>
        <dbReference type="EMBL" id="KAJ4486638.1"/>
    </source>
</evidence>
<organism evidence="2 3">
    <name type="scientific">Lentinula lateritia</name>
    <dbReference type="NCBI Taxonomy" id="40482"/>
    <lineage>
        <taxon>Eukaryota</taxon>
        <taxon>Fungi</taxon>
        <taxon>Dikarya</taxon>
        <taxon>Basidiomycota</taxon>
        <taxon>Agaricomycotina</taxon>
        <taxon>Agaricomycetes</taxon>
        <taxon>Agaricomycetidae</taxon>
        <taxon>Agaricales</taxon>
        <taxon>Marasmiineae</taxon>
        <taxon>Omphalotaceae</taxon>
        <taxon>Lentinula</taxon>
    </lineage>
</organism>
<keyword evidence="1" id="KW-1133">Transmembrane helix</keyword>
<comment type="caution">
    <text evidence="2">The sequence shown here is derived from an EMBL/GenBank/DDBJ whole genome shotgun (WGS) entry which is preliminary data.</text>
</comment>
<dbReference type="Proteomes" id="UP001150238">
    <property type="component" value="Unassembled WGS sequence"/>
</dbReference>
<keyword evidence="1" id="KW-0812">Transmembrane</keyword>
<name>A0A9W9DVR7_9AGAR</name>
<dbReference type="EMBL" id="JANVFS010000010">
    <property type="protein sequence ID" value="KAJ4486638.1"/>
    <property type="molecule type" value="Genomic_DNA"/>
</dbReference>
<feature type="transmembrane region" description="Helical" evidence="1">
    <location>
        <begin position="112"/>
        <end position="130"/>
    </location>
</feature>
<sequence length="136" mass="14971">MDTFNTLEILALASAAANLDSLPLDIPNEPLPIDEEHDTGGLSLSDLVFTDGEAAVSNRPLSFTFFELLPRIHCVSHWVNRVQYLGYPSPLTAFACGESLVDSRFTCQLKSLHNFLSLAFCIAGTIWYPFSSIFGK</sequence>
<protein>
    <submittedName>
        <fullName evidence="2">Uncharacterized protein</fullName>
    </submittedName>
</protein>